<name>A0AAE1U032_9EUCA</name>
<feature type="compositionally biased region" description="Basic and acidic residues" evidence="1">
    <location>
        <begin position="1"/>
        <end position="12"/>
    </location>
</feature>
<keyword evidence="2" id="KW-0812">Transmembrane</keyword>
<accession>A0AAE1U032</accession>
<dbReference type="Proteomes" id="UP001292094">
    <property type="component" value="Unassembled WGS sequence"/>
</dbReference>
<dbReference type="AlphaFoldDB" id="A0AAE1U032"/>
<protein>
    <submittedName>
        <fullName evidence="3">Uncharacterized protein</fullName>
    </submittedName>
</protein>
<keyword evidence="2" id="KW-0472">Membrane</keyword>
<evidence type="ECO:0000256" key="1">
    <source>
        <dbReference type="SAM" id="MobiDB-lite"/>
    </source>
</evidence>
<feature type="compositionally biased region" description="Basic and acidic residues" evidence="1">
    <location>
        <begin position="37"/>
        <end position="65"/>
    </location>
</feature>
<gene>
    <name evidence="3" type="ORF">Pmani_026479</name>
</gene>
<evidence type="ECO:0000313" key="3">
    <source>
        <dbReference type="EMBL" id="KAK4301384.1"/>
    </source>
</evidence>
<proteinExistence type="predicted"/>
<keyword evidence="4" id="KW-1185">Reference proteome</keyword>
<comment type="caution">
    <text evidence="3">The sequence shown here is derived from an EMBL/GenBank/DDBJ whole genome shotgun (WGS) entry which is preliminary data.</text>
</comment>
<feature type="compositionally biased region" description="Polar residues" evidence="1">
    <location>
        <begin position="77"/>
        <end position="88"/>
    </location>
</feature>
<feature type="transmembrane region" description="Helical" evidence="2">
    <location>
        <begin position="111"/>
        <end position="133"/>
    </location>
</feature>
<feature type="region of interest" description="Disordered" evidence="1">
    <location>
        <begin position="1"/>
        <end position="103"/>
    </location>
</feature>
<keyword evidence="2" id="KW-1133">Transmembrane helix</keyword>
<sequence length="198" mass="20700">MEMKDVKKKYLEEMDIEAGQSSMSDGEGGGDDEEGDEGRGRGGDGDGGGGDKHNDKRPNGNKEGDGTPTTTTTTTPQGVDNNKDQLNNKLPPSPPPLRLGEGKLTGPMRFITCYASTFTFLIMTVIIVGLLLISPPFNVEPAVRGGDASLSNNTSNTTAVSATTTTVPHAALLVMTSVFPSDTGTPAFSSDFNQAQDS</sequence>
<feature type="compositionally biased region" description="Low complexity" evidence="1">
    <location>
        <begin position="67"/>
        <end position="76"/>
    </location>
</feature>
<organism evidence="3 4">
    <name type="scientific">Petrolisthes manimaculis</name>
    <dbReference type="NCBI Taxonomy" id="1843537"/>
    <lineage>
        <taxon>Eukaryota</taxon>
        <taxon>Metazoa</taxon>
        <taxon>Ecdysozoa</taxon>
        <taxon>Arthropoda</taxon>
        <taxon>Crustacea</taxon>
        <taxon>Multicrustacea</taxon>
        <taxon>Malacostraca</taxon>
        <taxon>Eumalacostraca</taxon>
        <taxon>Eucarida</taxon>
        <taxon>Decapoda</taxon>
        <taxon>Pleocyemata</taxon>
        <taxon>Anomura</taxon>
        <taxon>Galatheoidea</taxon>
        <taxon>Porcellanidae</taxon>
        <taxon>Petrolisthes</taxon>
    </lineage>
</organism>
<reference evidence="3" key="1">
    <citation type="submission" date="2023-11" db="EMBL/GenBank/DDBJ databases">
        <title>Genome assemblies of two species of porcelain crab, Petrolisthes cinctipes and Petrolisthes manimaculis (Anomura: Porcellanidae).</title>
        <authorList>
            <person name="Angst P."/>
        </authorList>
    </citation>
    <scope>NUCLEOTIDE SEQUENCE</scope>
    <source>
        <strain evidence="3">PB745_02</strain>
        <tissue evidence="3">Gill</tissue>
    </source>
</reference>
<evidence type="ECO:0000313" key="4">
    <source>
        <dbReference type="Proteomes" id="UP001292094"/>
    </source>
</evidence>
<evidence type="ECO:0000256" key="2">
    <source>
        <dbReference type="SAM" id="Phobius"/>
    </source>
</evidence>
<dbReference type="EMBL" id="JAWZYT010002878">
    <property type="protein sequence ID" value="KAK4301384.1"/>
    <property type="molecule type" value="Genomic_DNA"/>
</dbReference>